<evidence type="ECO:0000256" key="2">
    <source>
        <dbReference type="ARBA" id="ARBA00022490"/>
    </source>
</evidence>
<organism evidence="6 7">
    <name type="scientific">Rubrobacter tropicus</name>
    <dbReference type="NCBI Taxonomy" id="2653851"/>
    <lineage>
        <taxon>Bacteria</taxon>
        <taxon>Bacillati</taxon>
        <taxon>Actinomycetota</taxon>
        <taxon>Rubrobacteria</taxon>
        <taxon>Rubrobacterales</taxon>
        <taxon>Rubrobacteraceae</taxon>
        <taxon>Rubrobacter</taxon>
    </lineage>
</organism>
<dbReference type="PANTHER" id="PTHR36438:SF1">
    <property type="entry name" value="IRON-SULFUR CLUSTER REPAIR PROTEIN YTFE"/>
    <property type="match status" value="1"/>
</dbReference>
<evidence type="ECO:0000256" key="1">
    <source>
        <dbReference type="ARBA" id="ARBA00004496"/>
    </source>
</evidence>
<comment type="subcellular location">
    <subcellularLocation>
        <location evidence="1">Cytoplasm</location>
    </subcellularLocation>
</comment>
<dbReference type="AlphaFoldDB" id="A0A6G8QDS2"/>
<keyword evidence="4" id="KW-0408">Iron</keyword>
<sequence length="249" mass="28179">MMNRLFRRRRAAVLISEDATVGRVMIERPGAVGVFERFGIRYCCRAHETLGEACVGRGLDPRAVLRDLETCNAEPEDQIDWSKVSATELADHILQSHYGYLEDALPRLESLVNRVASVHGDRRPELVELRRVFGSLKLDLEEHRIKEEEVLFPMCRELDAASVRPDFYWRTVQNPIGVMTAEHEAIAQALAKLRELAAGFEPPADACDAHRTMLEGLAGLERRLHLHVHEENNVLFPKAMAAEAALPRR</sequence>
<dbReference type="EMBL" id="CP045119">
    <property type="protein sequence ID" value="QIN84588.1"/>
    <property type="molecule type" value="Genomic_DNA"/>
</dbReference>
<dbReference type="GO" id="GO:0046872">
    <property type="term" value="F:metal ion binding"/>
    <property type="evidence" value="ECO:0007669"/>
    <property type="project" value="UniProtKB-KW"/>
</dbReference>
<dbReference type="RefSeq" id="WP_166178921.1">
    <property type="nucleotide sequence ID" value="NZ_CP045119.1"/>
</dbReference>
<protein>
    <submittedName>
        <fullName evidence="6">Iron-sulfur cluster repair di-iron protein</fullName>
    </submittedName>
</protein>
<dbReference type="InterPro" id="IPR012312">
    <property type="entry name" value="Hemerythrin-like"/>
</dbReference>
<dbReference type="PANTHER" id="PTHR36438">
    <property type="entry name" value="IRON-SULFUR CLUSTER REPAIR PROTEIN YTFE"/>
    <property type="match status" value="1"/>
</dbReference>
<name>A0A6G8QDS2_9ACTN</name>
<keyword evidence="2" id="KW-0963">Cytoplasm</keyword>
<feature type="domain" description="Hemerythrin-like" evidence="5">
    <location>
        <begin position="99"/>
        <end position="239"/>
    </location>
</feature>
<keyword evidence="7" id="KW-1185">Reference proteome</keyword>
<keyword evidence="3" id="KW-0479">Metal-binding</keyword>
<gene>
    <name evidence="6" type="ORF">GBA63_19500</name>
</gene>
<dbReference type="Pfam" id="PF04405">
    <property type="entry name" value="ScdA_N"/>
    <property type="match status" value="1"/>
</dbReference>
<reference evidence="6 7" key="1">
    <citation type="submission" date="2019-10" db="EMBL/GenBank/DDBJ databases">
        <title>Rubrobacter sp nov SCSIO 52090 isolated from a deep-sea sediment in the South China Sea.</title>
        <authorList>
            <person name="Chen R.W."/>
        </authorList>
    </citation>
    <scope>NUCLEOTIDE SEQUENCE [LARGE SCALE GENOMIC DNA]</scope>
    <source>
        <strain evidence="6 7">SCSIO 52909</strain>
    </source>
</reference>
<dbReference type="InterPro" id="IPR019903">
    <property type="entry name" value="RIC_family"/>
</dbReference>
<proteinExistence type="predicted"/>
<dbReference type="Proteomes" id="UP000501452">
    <property type="component" value="Chromosome"/>
</dbReference>
<dbReference type="InterPro" id="IPR038062">
    <property type="entry name" value="ScdA-like_N_sf"/>
</dbReference>
<evidence type="ECO:0000259" key="5">
    <source>
        <dbReference type="Pfam" id="PF01814"/>
    </source>
</evidence>
<dbReference type="KEGG" id="rub:GBA63_19500"/>
<dbReference type="GO" id="GO:0005737">
    <property type="term" value="C:cytoplasm"/>
    <property type="evidence" value="ECO:0007669"/>
    <property type="project" value="UniProtKB-SubCell"/>
</dbReference>
<evidence type="ECO:0000256" key="4">
    <source>
        <dbReference type="ARBA" id="ARBA00023004"/>
    </source>
</evidence>
<dbReference type="Pfam" id="PF01814">
    <property type="entry name" value="Hemerythrin"/>
    <property type="match status" value="1"/>
</dbReference>
<dbReference type="Gene3D" id="1.10.3910.10">
    <property type="entry name" value="SP0561-like"/>
    <property type="match status" value="1"/>
</dbReference>
<evidence type="ECO:0000313" key="7">
    <source>
        <dbReference type="Proteomes" id="UP000501452"/>
    </source>
</evidence>
<evidence type="ECO:0000313" key="6">
    <source>
        <dbReference type="EMBL" id="QIN84588.1"/>
    </source>
</evidence>
<evidence type="ECO:0000256" key="3">
    <source>
        <dbReference type="ARBA" id="ARBA00022723"/>
    </source>
</evidence>
<accession>A0A6G8QDS2</accession>
<dbReference type="Gene3D" id="1.20.120.520">
    <property type="entry name" value="nmb1532 protein domain like"/>
    <property type="match status" value="1"/>
</dbReference>